<dbReference type="SMART" id="SM01321">
    <property type="entry name" value="Y1_Tnp"/>
    <property type="match status" value="1"/>
</dbReference>
<dbReference type="SUPFAM" id="SSF143422">
    <property type="entry name" value="Transposase IS200-like"/>
    <property type="match status" value="1"/>
</dbReference>
<feature type="domain" description="Transposase IS200-like" evidence="1">
    <location>
        <begin position="9"/>
        <end position="124"/>
    </location>
</feature>
<evidence type="ECO:0000313" key="3">
    <source>
        <dbReference type="Proteomes" id="UP000838100"/>
    </source>
</evidence>
<dbReference type="Gene3D" id="3.30.70.1290">
    <property type="entry name" value="Transposase IS200-like"/>
    <property type="match status" value="1"/>
</dbReference>
<protein>
    <recommendedName>
        <fullName evidence="1">Transposase IS200-like domain-containing protein</fullName>
    </recommendedName>
</protein>
<comment type="caution">
    <text evidence="2">The sequence shown here is derived from an EMBL/GenBank/DDBJ whole genome shotgun (WGS) entry which is preliminary data.</text>
</comment>
<dbReference type="InterPro" id="IPR002686">
    <property type="entry name" value="Transposase_17"/>
</dbReference>
<dbReference type="Proteomes" id="UP000838100">
    <property type="component" value="Unassembled WGS sequence"/>
</dbReference>
<organism evidence="2 3">
    <name type="scientific">Sinobacterium norvegicum</name>
    <dbReference type="NCBI Taxonomy" id="1641715"/>
    <lineage>
        <taxon>Bacteria</taxon>
        <taxon>Pseudomonadati</taxon>
        <taxon>Pseudomonadota</taxon>
        <taxon>Gammaproteobacteria</taxon>
        <taxon>Cellvibrionales</taxon>
        <taxon>Spongiibacteraceae</taxon>
        <taxon>Sinobacterium</taxon>
    </lineage>
</organism>
<name>A0ABM9AJN2_9GAMM</name>
<evidence type="ECO:0000259" key="1">
    <source>
        <dbReference type="SMART" id="SM01321"/>
    </source>
</evidence>
<accession>A0ABM9AJN2</accession>
<reference evidence="2" key="1">
    <citation type="submission" date="2021-12" db="EMBL/GenBank/DDBJ databases">
        <authorList>
            <person name="Rodrigo-Torres L."/>
            <person name="Arahal R. D."/>
            <person name="Lucena T."/>
        </authorList>
    </citation>
    <scope>NUCLEOTIDE SEQUENCE</scope>
    <source>
        <strain evidence="2">CECT 8267</strain>
    </source>
</reference>
<dbReference type="Pfam" id="PF01797">
    <property type="entry name" value="Y1_Tnp"/>
    <property type="match status" value="1"/>
</dbReference>
<dbReference type="InterPro" id="IPR036515">
    <property type="entry name" value="Transposase_17_sf"/>
</dbReference>
<gene>
    <name evidence="2" type="ORF">SIN8267_03501</name>
</gene>
<evidence type="ECO:0000313" key="2">
    <source>
        <dbReference type="EMBL" id="CAH0993353.1"/>
    </source>
</evidence>
<dbReference type="RefSeq" id="WP_237446033.1">
    <property type="nucleotide sequence ID" value="NZ_CAKLPX010000008.1"/>
</dbReference>
<dbReference type="PANTHER" id="PTHR34322">
    <property type="entry name" value="TRANSPOSASE, Y1_TNP DOMAIN-CONTAINING"/>
    <property type="match status" value="1"/>
</dbReference>
<dbReference type="PANTHER" id="PTHR34322:SF2">
    <property type="entry name" value="TRANSPOSASE IS200-LIKE DOMAIN-CONTAINING PROTEIN"/>
    <property type="match status" value="1"/>
</dbReference>
<keyword evidence="3" id="KW-1185">Reference proteome</keyword>
<dbReference type="EMBL" id="CAKLPX010000008">
    <property type="protein sequence ID" value="CAH0993353.1"/>
    <property type="molecule type" value="Genomic_DNA"/>
</dbReference>
<sequence length="225" mass="26403">MARLKRYTPKGIPQHVIQRGNNRQVCFGSDEDMAAYAYWLHEAAVRYDVRIHSWVLMTNHVHLLVTPQEDDAISRFMQFIGRHYVRYFNHQYQRTGTLFEGRFKSCPVQSEGYFLVCQQYIELNPVRAGMVRDPADYHWSSYRCHAFGQAVAMWEPHEQYVSLAKTQLTREVRYRALFAGQVEEALLSDIRLSAKRGMALGCERFKEELEVLGGRRQRLLKRGPK</sequence>
<proteinExistence type="predicted"/>